<protein>
    <submittedName>
        <fullName evidence="1">Uncharacterized protein</fullName>
    </submittedName>
</protein>
<dbReference type="EMBL" id="JBAHYK010001456">
    <property type="protein sequence ID" value="KAL0567951.1"/>
    <property type="molecule type" value="Genomic_DNA"/>
</dbReference>
<keyword evidence="2" id="KW-1185">Reference proteome</keyword>
<name>A0ABR3EYG0_9AGAR</name>
<accession>A0ABR3EYG0</accession>
<organism evidence="1 2">
    <name type="scientific">Marasmius crinis-equi</name>
    <dbReference type="NCBI Taxonomy" id="585013"/>
    <lineage>
        <taxon>Eukaryota</taxon>
        <taxon>Fungi</taxon>
        <taxon>Dikarya</taxon>
        <taxon>Basidiomycota</taxon>
        <taxon>Agaricomycotina</taxon>
        <taxon>Agaricomycetes</taxon>
        <taxon>Agaricomycetidae</taxon>
        <taxon>Agaricales</taxon>
        <taxon>Marasmiineae</taxon>
        <taxon>Marasmiaceae</taxon>
        <taxon>Marasmius</taxon>
    </lineage>
</organism>
<sequence length="274" mass="32115">MDWPFSGWEELLATAKRTWVVGVVAPESAWSNHTLATWKKHDYVDVLIMNPPPLETITEIVKNLYHPQLRAEELHHFLKLLVETFNVDFRRFWDIFNHLRFHHDRRFVYRNAVRNYMDDLRRVFSRQGDVEKLISLLHGGGSEEDQIVFSQIAVIMFREKREPLMLEHLYEQGLLDHSRRDFPCCNIRSRLVLQVLCETWQKHRAKDLQTIISQMKSNSNYMGNSIAIWDSSIMDDLYVSEGGGKSTADVLRELEKRLEESGGNRDGSGDQEVN</sequence>
<dbReference type="Proteomes" id="UP001465976">
    <property type="component" value="Unassembled WGS sequence"/>
</dbReference>
<proteinExistence type="predicted"/>
<evidence type="ECO:0000313" key="2">
    <source>
        <dbReference type="Proteomes" id="UP001465976"/>
    </source>
</evidence>
<gene>
    <name evidence="1" type="ORF">V5O48_014047</name>
</gene>
<reference evidence="1 2" key="1">
    <citation type="submission" date="2024-02" db="EMBL/GenBank/DDBJ databases">
        <title>A draft genome for the cacao thread blight pathogen Marasmius crinis-equi.</title>
        <authorList>
            <person name="Cohen S.P."/>
            <person name="Baruah I.K."/>
            <person name="Amoako-Attah I."/>
            <person name="Bukari Y."/>
            <person name="Meinhardt L.W."/>
            <person name="Bailey B.A."/>
        </authorList>
    </citation>
    <scope>NUCLEOTIDE SEQUENCE [LARGE SCALE GENOMIC DNA]</scope>
    <source>
        <strain evidence="1 2">GH-76</strain>
    </source>
</reference>
<comment type="caution">
    <text evidence="1">The sequence shown here is derived from an EMBL/GenBank/DDBJ whole genome shotgun (WGS) entry which is preliminary data.</text>
</comment>
<evidence type="ECO:0000313" key="1">
    <source>
        <dbReference type="EMBL" id="KAL0567951.1"/>
    </source>
</evidence>